<evidence type="ECO:0000313" key="13">
    <source>
        <dbReference type="Proteomes" id="UP000256999"/>
    </source>
</evidence>
<protein>
    <recommendedName>
        <fullName evidence="8">Mechanosensing system component YbdG</fullName>
    </recommendedName>
    <alternativeName>
        <fullName evidence="9">Mechanosensitive channel homolog YbdG</fullName>
    </alternativeName>
</protein>
<evidence type="ECO:0000256" key="8">
    <source>
        <dbReference type="ARBA" id="ARBA00093630"/>
    </source>
</evidence>
<comment type="caution">
    <text evidence="12">The sequence shown here is derived from an EMBL/GenBank/DDBJ whole genome shotgun (WGS) entry which is preliminary data.</text>
</comment>
<dbReference type="GO" id="GO:0008381">
    <property type="term" value="F:mechanosensitive monoatomic ion channel activity"/>
    <property type="evidence" value="ECO:0007669"/>
    <property type="project" value="InterPro"/>
</dbReference>
<keyword evidence="4 10" id="KW-0812">Transmembrane</keyword>
<dbReference type="Pfam" id="PF00924">
    <property type="entry name" value="MS_channel_2nd"/>
    <property type="match status" value="1"/>
</dbReference>
<evidence type="ECO:0000256" key="2">
    <source>
        <dbReference type="ARBA" id="ARBA00022475"/>
    </source>
</evidence>
<dbReference type="PANTHER" id="PTHR30414">
    <property type="entry name" value="MINICONDUCTANCE MECHANOSENSITIVE CHANNEL YBDG"/>
    <property type="match status" value="1"/>
</dbReference>
<gene>
    <name evidence="12" type="ORF">DXX92_18265</name>
</gene>
<keyword evidence="6" id="KW-0346">Stress response</keyword>
<feature type="transmembrane region" description="Helical" evidence="10">
    <location>
        <begin position="145"/>
        <end position="162"/>
    </location>
</feature>
<reference evidence="12 13" key="1">
    <citation type="submission" date="2018-08" db="EMBL/GenBank/DDBJ databases">
        <title>Thalassotalea euphylliae genome.</title>
        <authorList>
            <person name="Summers S."/>
            <person name="Rice S.A."/>
            <person name="Freckelton M.L."/>
            <person name="Nedved B.T."/>
            <person name="Hadfield M.G."/>
        </authorList>
    </citation>
    <scope>NUCLEOTIDE SEQUENCE [LARGE SCALE GENOMIC DNA]</scope>
    <source>
        <strain evidence="12 13">H2</strain>
    </source>
</reference>
<dbReference type="OrthoDB" id="9775207at2"/>
<keyword evidence="7 10" id="KW-0472">Membrane</keyword>
<keyword evidence="2" id="KW-1003">Cell membrane</keyword>
<feature type="transmembrane region" description="Helical" evidence="10">
    <location>
        <begin position="21"/>
        <end position="42"/>
    </location>
</feature>
<dbReference type="AlphaFoldDB" id="A0A3E0UKF0"/>
<evidence type="ECO:0000256" key="10">
    <source>
        <dbReference type="SAM" id="Phobius"/>
    </source>
</evidence>
<dbReference type="EMBL" id="QUOV01000001">
    <property type="protein sequence ID" value="REL37103.1"/>
    <property type="molecule type" value="Genomic_DNA"/>
</dbReference>
<feature type="transmembrane region" description="Helical" evidence="10">
    <location>
        <begin position="103"/>
        <end position="124"/>
    </location>
</feature>
<accession>A0A3E0UKF0</accession>
<evidence type="ECO:0000256" key="3">
    <source>
        <dbReference type="ARBA" id="ARBA00022519"/>
    </source>
</evidence>
<dbReference type="InterPro" id="IPR010920">
    <property type="entry name" value="LSM_dom_sf"/>
</dbReference>
<dbReference type="GO" id="GO:0071470">
    <property type="term" value="P:cellular response to osmotic stress"/>
    <property type="evidence" value="ECO:0007669"/>
    <property type="project" value="InterPro"/>
</dbReference>
<comment type="subcellular location">
    <subcellularLocation>
        <location evidence="1">Cell inner membrane</location>
        <topology evidence="1">Multi-pass membrane protein</topology>
    </subcellularLocation>
</comment>
<evidence type="ECO:0000256" key="7">
    <source>
        <dbReference type="ARBA" id="ARBA00023136"/>
    </source>
</evidence>
<dbReference type="Proteomes" id="UP000256999">
    <property type="component" value="Unassembled WGS sequence"/>
</dbReference>
<evidence type="ECO:0000256" key="9">
    <source>
        <dbReference type="ARBA" id="ARBA00093659"/>
    </source>
</evidence>
<feature type="transmembrane region" description="Helical" evidence="10">
    <location>
        <begin position="168"/>
        <end position="185"/>
    </location>
</feature>
<evidence type="ECO:0000259" key="11">
    <source>
        <dbReference type="Pfam" id="PF00924"/>
    </source>
</evidence>
<dbReference type="FunFam" id="2.30.30.60:FF:000002">
    <property type="entry name" value="Mechanosensitive ion channel family protein"/>
    <property type="match status" value="1"/>
</dbReference>
<dbReference type="InterPro" id="IPR023408">
    <property type="entry name" value="MscS_beta-dom_sf"/>
</dbReference>
<dbReference type="InterPro" id="IPR030192">
    <property type="entry name" value="YbdG"/>
</dbReference>
<dbReference type="Gene3D" id="2.30.30.60">
    <property type="match status" value="1"/>
</dbReference>
<feature type="domain" description="Mechanosensitive ion channel MscS" evidence="11">
    <location>
        <begin position="187"/>
        <end position="255"/>
    </location>
</feature>
<dbReference type="PANTHER" id="PTHR30414:SF0">
    <property type="entry name" value="MINICONDUCTANCE MECHANOSENSITIVE CHANNEL YBDG"/>
    <property type="match status" value="1"/>
</dbReference>
<feature type="transmembrane region" description="Helical" evidence="10">
    <location>
        <begin position="74"/>
        <end position="91"/>
    </location>
</feature>
<evidence type="ECO:0000256" key="6">
    <source>
        <dbReference type="ARBA" id="ARBA00023016"/>
    </source>
</evidence>
<name>A0A3E0UKF0_9GAMM</name>
<organism evidence="12 13">
    <name type="scientific">Thalassotalea euphylliae</name>
    <dbReference type="NCBI Taxonomy" id="1655234"/>
    <lineage>
        <taxon>Bacteria</taxon>
        <taxon>Pseudomonadati</taxon>
        <taxon>Pseudomonadota</taxon>
        <taxon>Gammaproteobacteria</taxon>
        <taxon>Alteromonadales</taxon>
        <taxon>Colwelliaceae</taxon>
        <taxon>Thalassotalea</taxon>
    </lineage>
</organism>
<dbReference type="RefSeq" id="WP_116002099.1">
    <property type="nucleotide sequence ID" value="NZ_QUOV01000001.1"/>
</dbReference>
<keyword evidence="3" id="KW-0997">Cell inner membrane</keyword>
<proteinExistence type="predicted"/>
<keyword evidence="5 10" id="KW-1133">Transmembrane helix</keyword>
<evidence type="ECO:0000256" key="4">
    <source>
        <dbReference type="ARBA" id="ARBA00022692"/>
    </source>
</evidence>
<evidence type="ECO:0000313" key="12">
    <source>
        <dbReference type="EMBL" id="REL37103.1"/>
    </source>
</evidence>
<sequence length="414" mass="46463">MQQWISEQLILLGLPNQYLELGTSVAGIVLLLLLASASHYLVKHRLLVLVQKLVQRTKNTWDDLFVTHQVFTKISLLVPFFLIIALTPIFLPDESLKATILVAIARVAVIFQIARVLSALLDVIKAIYQAKAKTRYMPLNATIQLIKLAIYLVATILSVAVIIDRSPIFLLSGLGALTAVLLLIFQDTIKGLVASIQIAANKMVAPGDWVELPQYGADGDVLEIGLNTVKIQNFDRTVTTVPTYALISGSFKNWRDMFNSGGRRIKRAIYIDAASVRFYQAEEIKQLTSIRLLADYLAQKQTELAQNQQQLGSAATDKRNQRQLTNIGTFRAYITAYLQSHPKVHQQMTCMVRQLAPTATGIPLELYLFSNDQDWVNYEGIQADIFDHIYAIAPEFGLRIFQHPTGHDWQRFAN</sequence>
<evidence type="ECO:0000256" key="5">
    <source>
        <dbReference type="ARBA" id="ARBA00022989"/>
    </source>
</evidence>
<evidence type="ECO:0000256" key="1">
    <source>
        <dbReference type="ARBA" id="ARBA00004429"/>
    </source>
</evidence>
<dbReference type="SUPFAM" id="SSF50182">
    <property type="entry name" value="Sm-like ribonucleoproteins"/>
    <property type="match status" value="1"/>
</dbReference>
<dbReference type="InterPro" id="IPR006685">
    <property type="entry name" value="MscS_channel_2nd"/>
</dbReference>
<dbReference type="GO" id="GO:0005886">
    <property type="term" value="C:plasma membrane"/>
    <property type="evidence" value="ECO:0007669"/>
    <property type="project" value="UniProtKB-SubCell"/>
</dbReference>